<dbReference type="Proteomes" id="UP000676649">
    <property type="component" value="Chromosome"/>
</dbReference>
<dbReference type="InterPro" id="IPR002686">
    <property type="entry name" value="Transposase_17"/>
</dbReference>
<evidence type="ECO:0000313" key="3">
    <source>
        <dbReference type="Proteomes" id="UP000676649"/>
    </source>
</evidence>
<dbReference type="InterPro" id="IPR036515">
    <property type="entry name" value="Transposase_17_sf"/>
</dbReference>
<dbReference type="AlphaFoldDB" id="A0A975MLJ9"/>
<protein>
    <submittedName>
        <fullName evidence="2">Transposase</fullName>
    </submittedName>
</protein>
<gene>
    <name evidence="2" type="ORF">KEF85_10745</name>
</gene>
<dbReference type="EMBL" id="CP073754">
    <property type="protein sequence ID" value="QWF69839.1"/>
    <property type="molecule type" value="Genomic_DNA"/>
</dbReference>
<dbReference type="Gene3D" id="3.30.70.1290">
    <property type="entry name" value="Transposase IS200-like"/>
    <property type="match status" value="1"/>
</dbReference>
<dbReference type="SMART" id="SM01321">
    <property type="entry name" value="Y1_Tnp"/>
    <property type="match status" value="1"/>
</dbReference>
<dbReference type="PANTHER" id="PTHR36966">
    <property type="entry name" value="REP-ASSOCIATED TYROSINE TRANSPOSASE"/>
    <property type="match status" value="1"/>
</dbReference>
<organism evidence="2 3">
    <name type="scientific">Methylomonas paludis</name>
    <dbReference type="NCBI Taxonomy" id="1173101"/>
    <lineage>
        <taxon>Bacteria</taxon>
        <taxon>Pseudomonadati</taxon>
        <taxon>Pseudomonadota</taxon>
        <taxon>Gammaproteobacteria</taxon>
        <taxon>Methylococcales</taxon>
        <taxon>Methylococcaceae</taxon>
        <taxon>Methylomonas</taxon>
    </lineage>
</organism>
<dbReference type="PANTHER" id="PTHR36966:SF1">
    <property type="entry name" value="REP-ASSOCIATED TYROSINE TRANSPOSASE"/>
    <property type="match status" value="1"/>
</dbReference>
<name>A0A975MLJ9_9GAMM</name>
<feature type="domain" description="Transposase IS200-like" evidence="1">
    <location>
        <begin position="9"/>
        <end position="132"/>
    </location>
</feature>
<evidence type="ECO:0000313" key="2">
    <source>
        <dbReference type="EMBL" id="QWF69839.1"/>
    </source>
</evidence>
<keyword evidence="3" id="KW-1185">Reference proteome</keyword>
<accession>A0A975MLJ9</accession>
<dbReference type="GO" id="GO:0043565">
    <property type="term" value="F:sequence-specific DNA binding"/>
    <property type="evidence" value="ECO:0007669"/>
    <property type="project" value="TreeGrafter"/>
</dbReference>
<sequence length="175" mass="21083">MPNYRRNFVDGGCYFFTVNLHDRQTTLLTDHIDLLRDSVRTVKRTYPFHIDAWVVLPEHIHCIWTLPSHTNDFPLRWRLIKLMFSKSLPRTERLTATRRKRAERGIWQRRYWEHTITTELDYARHIDYIHVNPVKHGYVSRVQDWPYSTFHRYVHDGILTADWCGDTSDLSTAQD</sequence>
<evidence type="ECO:0000259" key="1">
    <source>
        <dbReference type="SMART" id="SM01321"/>
    </source>
</evidence>
<dbReference type="NCBIfam" id="NF047646">
    <property type="entry name" value="REP_Tyr_transpos"/>
    <property type="match status" value="1"/>
</dbReference>
<dbReference type="GO" id="GO:0004803">
    <property type="term" value="F:transposase activity"/>
    <property type="evidence" value="ECO:0007669"/>
    <property type="project" value="InterPro"/>
</dbReference>
<proteinExistence type="predicted"/>
<dbReference type="InterPro" id="IPR052715">
    <property type="entry name" value="RAYT_transposase"/>
</dbReference>
<reference evidence="2" key="1">
    <citation type="submission" date="2021-04" db="EMBL/GenBank/DDBJ databases">
        <title>Draft genome sequence data of methanotrophic Methylovulum sp. strain S1L and Methylomonas sp. strain S2AM isolated from boreal lake water columns.</title>
        <authorList>
            <person name="Rissanen A.J."/>
            <person name="Mangayil R."/>
            <person name="Svenning M.M."/>
            <person name="Khanongnuch R."/>
        </authorList>
    </citation>
    <scope>NUCLEOTIDE SEQUENCE</scope>
    <source>
        <strain evidence="2">S2AM</strain>
    </source>
</reference>
<dbReference type="RefSeq" id="WP_215580380.1">
    <property type="nucleotide sequence ID" value="NZ_CP073754.1"/>
</dbReference>
<dbReference type="KEGG" id="mpad:KEF85_10745"/>
<dbReference type="GO" id="GO:0006313">
    <property type="term" value="P:DNA transposition"/>
    <property type="evidence" value="ECO:0007669"/>
    <property type="project" value="InterPro"/>
</dbReference>
<dbReference type="SUPFAM" id="SSF143422">
    <property type="entry name" value="Transposase IS200-like"/>
    <property type="match status" value="1"/>
</dbReference>